<feature type="transmembrane region" description="Helical" evidence="7">
    <location>
        <begin position="12"/>
        <end position="31"/>
    </location>
</feature>
<comment type="subcellular location">
    <subcellularLocation>
        <location evidence="1">Cell membrane</location>
        <topology evidence="1">Multi-pass membrane protein</topology>
    </subcellularLocation>
</comment>
<proteinExistence type="inferred from homology"/>
<keyword evidence="6 7" id="KW-0472">Membrane</keyword>
<evidence type="ECO:0000256" key="2">
    <source>
        <dbReference type="ARBA" id="ARBA00006679"/>
    </source>
</evidence>
<accession>A0AAU6WC10</accession>
<evidence type="ECO:0000256" key="3">
    <source>
        <dbReference type="ARBA" id="ARBA00022475"/>
    </source>
</evidence>
<dbReference type="KEGG" id="gey:QMQ05_12060"/>
<keyword evidence="9" id="KW-1185">Reference proteome</keyword>
<evidence type="ECO:0000313" key="8">
    <source>
        <dbReference type="EMBL" id="XAO45082.1"/>
    </source>
</evidence>
<feature type="transmembrane region" description="Helical" evidence="7">
    <location>
        <begin position="81"/>
        <end position="105"/>
    </location>
</feature>
<evidence type="ECO:0000256" key="1">
    <source>
        <dbReference type="ARBA" id="ARBA00004651"/>
    </source>
</evidence>
<dbReference type="GO" id="GO:0005886">
    <property type="term" value="C:plasma membrane"/>
    <property type="evidence" value="ECO:0007669"/>
    <property type="project" value="UniProtKB-SubCell"/>
</dbReference>
<name>A0AAU6WC10_9MICC</name>
<keyword evidence="5 7" id="KW-1133">Transmembrane helix</keyword>
<sequence>MTTLENNHRLLAAAQIVLRLAIGFLFAAHGWQKFSQFTIAGTTASFTEMGVPVANLVAPVVATLELVGGIALILGIATRIFGALLALDMFGAIVLVHAQGGVFVAEGGFELVLALGAGAAALALMGPGSWALDRLFVRRKGAQRDSVNA</sequence>
<dbReference type="InterPro" id="IPR051907">
    <property type="entry name" value="DoxX-like_oxidoreductase"/>
</dbReference>
<dbReference type="EMBL" id="CP125942">
    <property type="protein sequence ID" value="XAO45082.1"/>
    <property type="molecule type" value="Genomic_DNA"/>
</dbReference>
<dbReference type="Pfam" id="PF07681">
    <property type="entry name" value="DoxX"/>
    <property type="match status" value="1"/>
</dbReference>
<feature type="transmembrane region" description="Helical" evidence="7">
    <location>
        <begin position="111"/>
        <end position="132"/>
    </location>
</feature>
<evidence type="ECO:0000256" key="4">
    <source>
        <dbReference type="ARBA" id="ARBA00022692"/>
    </source>
</evidence>
<dbReference type="Proteomes" id="UP001486888">
    <property type="component" value="Chromosome"/>
</dbReference>
<evidence type="ECO:0000256" key="6">
    <source>
        <dbReference type="ARBA" id="ARBA00023136"/>
    </source>
</evidence>
<dbReference type="PANTHER" id="PTHR33452">
    <property type="entry name" value="OXIDOREDUCTASE CATD-RELATED"/>
    <property type="match status" value="1"/>
</dbReference>
<dbReference type="InterPro" id="IPR032808">
    <property type="entry name" value="DoxX"/>
</dbReference>
<protein>
    <submittedName>
        <fullName evidence="8">DoxX family protein</fullName>
    </submittedName>
</protein>
<reference evidence="8 9" key="1">
    <citation type="submission" date="2023-05" db="EMBL/GenBank/DDBJ databases">
        <title>Glutamicibacter sp. B1, complete genome.</title>
        <authorList>
            <person name="Long Y.H."/>
            <person name="Fang T."/>
            <person name="Li X.Y."/>
        </authorList>
    </citation>
    <scope>NUCLEOTIDE SEQUENCE [LARGE SCALE GENOMIC DNA]</scope>
    <source>
        <strain evidence="8 9">B1</strain>
    </source>
</reference>
<evidence type="ECO:0000256" key="5">
    <source>
        <dbReference type="ARBA" id="ARBA00022989"/>
    </source>
</evidence>
<gene>
    <name evidence="8" type="ORF">QMQ05_12060</name>
</gene>
<keyword evidence="4 7" id="KW-0812">Transmembrane</keyword>
<comment type="similarity">
    <text evidence="2">Belongs to the DoxX family.</text>
</comment>
<dbReference type="AlphaFoldDB" id="A0AAU6WC10"/>
<dbReference type="PANTHER" id="PTHR33452:SF1">
    <property type="entry name" value="INNER MEMBRANE PROTEIN YPHA-RELATED"/>
    <property type="match status" value="1"/>
</dbReference>
<evidence type="ECO:0000313" key="9">
    <source>
        <dbReference type="Proteomes" id="UP001486888"/>
    </source>
</evidence>
<feature type="transmembrane region" description="Helical" evidence="7">
    <location>
        <begin position="51"/>
        <end position="74"/>
    </location>
</feature>
<keyword evidence="3" id="KW-1003">Cell membrane</keyword>
<dbReference type="RefSeq" id="WP_334122648.1">
    <property type="nucleotide sequence ID" value="NZ_CP125942.1"/>
</dbReference>
<evidence type="ECO:0000256" key="7">
    <source>
        <dbReference type="SAM" id="Phobius"/>
    </source>
</evidence>
<organism evidence="8 9">
    <name type="scientific">Glutamicibacter ectropisis</name>
    <dbReference type="NCBI Taxonomy" id="3046593"/>
    <lineage>
        <taxon>Bacteria</taxon>
        <taxon>Bacillati</taxon>
        <taxon>Actinomycetota</taxon>
        <taxon>Actinomycetes</taxon>
        <taxon>Micrococcales</taxon>
        <taxon>Micrococcaceae</taxon>
        <taxon>Glutamicibacter</taxon>
    </lineage>
</organism>